<evidence type="ECO:0000256" key="1">
    <source>
        <dbReference type="ARBA" id="ARBA00023015"/>
    </source>
</evidence>
<dbReference type="Pfam" id="PF00027">
    <property type="entry name" value="cNMP_binding"/>
    <property type="match status" value="1"/>
</dbReference>
<feature type="domain" description="HTH crp-type" evidence="6">
    <location>
        <begin position="171"/>
        <end position="234"/>
    </location>
</feature>
<organism evidence="7 8">
    <name type="scientific">Deinococcus aetherius</name>
    <dbReference type="NCBI Taxonomy" id="200252"/>
    <lineage>
        <taxon>Bacteria</taxon>
        <taxon>Thermotogati</taxon>
        <taxon>Deinococcota</taxon>
        <taxon>Deinococci</taxon>
        <taxon>Deinococcales</taxon>
        <taxon>Deinococcaceae</taxon>
        <taxon>Deinococcus</taxon>
    </lineage>
</organism>
<evidence type="ECO:0000256" key="2">
    <source>
        <dbReference type="ARBA" id="ARBA00023125"/>
    </source>
</evidence>
<dbReference type="PANTHER" id="PTHR24567:SF74">
    <property type="entry name" value="HTH-TYPE TRANSCRIPTIONAL REGULATOR ARCR"/>
    <property type="match status" value="1"/>
</dbReference>
<dbReference type="InterPro" id="IPR014710">
    <property type="entry name" value="RmlC-like_jellyroll"/>
</dbReference>
<evidence type="ECO:0000313" key="7">
    <source>
        <dbReference type="EMBL" id="BDP41984.1"/>
    </source>
</evidence>
<feature type="region of interest" description="Disordered" evidence="4">
    <location>
        <begin position="1"/>
        <end position="20"/>
    </location>
</feature>
<dbReference type="Proteomes" id="UP001064971">
    <property type="component" value="Chromosome"/>
</dbReference>
<accession>A0ABM8ADY2</accession>
<keyword evidence="1" id="KW-0805">Transcription regulation</keyword>
<dbReference type="Gene3D" id="1.10.10.10">
    <property type="entry name" value="Winged helix-like DNA-binding domain superfamily/Winged helix DNA-binding domain"/>
    <property type="match status" value="1"/>
</dbReference>
<keyword evidence="8" id="KW-1185">Reference proteome</keyword>
<keyword evidence="2" id="KW-0238">DNA-binding</keyword>
<dbReference type="SMART" id="SM00419">
    <property type="entry name" value="HTH_CRP"/>
    <property type="match status" value="1"/>
</dbReference>
<dbReference type="EMBL" id="AP026560">
    <property type="protein sequence ID" value="BDP41984.1"/>
    <property type="molecule type" value="Genomic_DNA"/>
</dbReference>
<evidence type="ECO:0000256" key="3">
    <source>
        <dbReference type="ARBA" id="ARBA00023163"/>
    </source>
</evidence>
<sequence>MLEKRVPPSFPAPGVAASGDVTSPAERLLGQAPIFRGADPADLEPLAALASFQLFARGEHLFRAGDPVDTMYVVSAGSVRVYRLARGGTRELTLHVEGPRQVVAGVAAFEAQARYPASAVALATPTEVLALPVGVVRERVLGTPALAGAVIGYFARRQAELLARVERLVFSELGERLAAYLLEHAGEPHALPTNSELAALLGTVPELVSRKLGEFYRLNLIVLERRTVRVVDAAELARLAGGPGA</sequence>
<dbReference type="Pfam" id="PF13545">
    <property type="entry name" value="HTH_Crp_2"/>
    <property type="match status" value="1"/>
</dbReference>
<reference evidence="7" key="1">
    <citation type="submission" date="2022-07" db="EMBL/GenBank/DDBJ databases">
        <title>Complete Genome Sequence of the Radioresistant Bacterium Deinococcus aetherius ST0316, Isolated from the Air Dust collected in Lower Stratosphere above Japan.</title>
        <authorList>
            <person name="Satoh K."/>
            <person name="Hagiwara K."/>
            <person name="Katsumata K."/>
            <person name="Kubo A."/>
            <person name="Yokobori S."/>
            <person name="Yamagishi A."/>
            <person name="Oono Y."/>
            <person name="Narumi I."/>
        </authorList>
    </citation>
    <scope>NUCLEOTIDE SEQUENCE</scope>
    <source>
        <strain evidence="7">ST0316</strain>
    </source>
</reference>
<dbReference type="InterPro" id="IPR036388">
    <property type="entry name" value="WH-like_DNA-bd_sf"/>
</dbReference>
<feature type="domain" description="Cyclic nucleotide-binding" evidence="5">
    <location>
        <begin position="34"/>
        <end position="157"/>
    </location>
</feature>
<evidence type="ECO:0000259" key="5">
    <source>
        <dbReference type="PROSITE" id="PS50042"/>
    </source>
</evidence>
<dbReference type="Gene3D" id="2.60.120.10">
    <property type="entry name" value="Jelly Rolls"/>
    <property type="match status" value="1"/>
</dbReference>
<dbReference type="PROSITE" id="PS50042">
    <property type="entry name" value="CNMP_BINDING_3"/>
    <property type="match status" value="1"/>
</dbReference>
<keyword evidence="3" id="KW-0804">Transcription</keyword>
<evidence type="ECO:0000259" key="6">
    <source>
        <dbReference type="PROSITE" id="PS51063"/>
    </source>
</evidence>
<dbReference type="SMART" id="SM00100">
    <property type="entry name" value="cNMP"/>
    <property type="match status" value="1"/>
</dbReference>
<dbReference type="InterPro" id="IPR036390">
    <property type="entry name" value="WH_DNA-bd_sf"/>
</dbReference>
<dbReference type="InterPro" id="IPR000595">
    <property type="entry name" value="cNMP-bd_dom"/>
</dbReference>
<dbReference type="PROSITE" id="PS51063">
    <property type="entry name" value="HTH_CRP_2"/>
    <property type="match status" value="1"/>
</dbReference>
<name>A0ABM8ADY2_9DEIO</name>
<protein>
    <submittedName>
        <fullName evidence="7">Transcriptional regulator</fullName>
    </submittedName>
</protein>
<dbReference type="InterPro" id="IPR018490">
    <property type="entry name" value="cNMP-bd_dom_sf"/>
</dbReference>
<dbReference type="CDD" id="cd00038">
    <property type="entry name" value="CAP_ED"/>
    <property type="match status" value="1"/>
</dbReference>
<evidence type="ECO:0000256" key="4">
    <source>
        <dbReference type="SAM" id="MobiDB-lite"/>
    </source>
</evidence>
<gene>
    <name evidence="7" type="ORF">DAETH_19530</name>
</gene>
<dbReference type="InterPro" id="IPR050397">
    <property type="entry name" value="Env_Response_Regulators"/>
</dbReference>
<dbReference type="InterPro" id="IPR012318">
    <property type="entry name" value="HTH_CRP"/>
</dbReference>
<evidence type="ECO:0000313" key="8">
    <source>
        <dbReference type="Proteomes" id="UP001064971"/>
    </source>
</evidence>
<dbReference type="SUPFAM" id="SSF51206">
    <property type="entry name" value="cAMP-binding domain-like"/>
    <property type="match status" value="1"/>
</dbReference>
<dbReference type="SUPFAM" id="SSF46785">
    <property type="entry name" value="Winged helix' DNA-binding domain"/>
    <property type="match status" value="1"/>
</dbReference>
<dbReference type="PANTHER" id="PTHR24567">
    <property type="entry name" value="CRP FAMILY TRANSCRIPTIONAL REGULATORY PROTEIN"/>
    <property type="match status" value="1"/>
</dbReference>
<proteinExistence type="predicted"/>